<dbReference type="EMBL" id="JAAPAO010000070">
    <property type="protein sequence ID" value="KAF4674080.1"/>
    <property type="molecule type" value="Genomic_DNA"/>
</dbReference>
<dbReference type="Proteomes" id="UP000591131">
    <property type="component" value="Unassembled WGS sequence"/>
</dbReference>
<comment type="caution">
    <text evidence="1">The sequence shown here is derived from an EMBL/GenBank/DDBJ whole genome shotgun (WGS) entry which is preliminary data.</text>
</comment>
<dbReference type="Gene3D" id="3.40.630.30">
    <property type="match status" value="1"/>
</dbReference>
<accession>A0A7J6MS88</accession>
<reference evidence="1 2" key="1">
    <citation type="submission" date="2020-04" db="EMBL/GenBank/DDBJ databases">
        <title>Perkinsus chesapeaki whole genome sequence.</title>
        <authorList>
            <person name="Bogema D.R."/>
        </authorList>
    </citation>
    <scope>NUCLEOTIDE SEQUENCE [LARGE SCALE GENOMIC DNA]</scope>
    <source>
        <strain evidence="1">ATCC PRA-425</strain>
    </source>
</reference>
<dbReference type="AlphaFoldDB" id="A0A7J6MS88"/>
<gene>
    <name evidence="1" type="ORF">FOL47_009759</name>
</gene>
<evidence type="ECO:0000313" key="1">
    <source>
        <dbReference type="EMBL" id="KAF4674080.1"/>
    </source>
</evidence>
<protein>
    <submittedName>
        <fullName evidence="1">Uncharacterized protein</fullName>
    </submittedName>
</protein>
<proteinExistence type="predicted"/>
<name>A0A7J6MS88_PERCH</name>
<evidence type="ECO:0000313" key="2">
    <source>
        <dbReference type="Proteomes" id="UP000591131"/>
    </source>
</evidence>
<organism evidence="1 2">
    <name type="scientific">Perkinsus chesapeaki</name>
    <name type="common">Clam parasite</name>
    <name type="synonym">Perkinsus andrewsi</name>
    <dbReference type="NCBI Taxonomy" id="330153"/>
    <lineage>
        <taxon>Eukaryota</taxon>
        <taxon>Sar</taxon>
        <taxon>Alveolata</taxon>
        <taxon>Perkinsozoa</taxon>
        <taxon>Perkinsea</taxon>
        <taxon>Perkinsida</taxon>
        <taxon>Perkinsidae</taxon>
        <taxon>Perkinsus</taxon>
    </lineage>
</organism>
<sequence>MKSYAKLAFSVLFTLTKAREIKYRDYKKGDKIDVPDFIFDQCEFKESVPCYVAVDTDRGNNVVVGYISIKIPDDLDPQEREAVKKKMPNPTKKGIFGYIEDVGWVLSMTPLKFNHNLSTVEASTGEAHKVLAMTLHVKEENVRAIKLYEMLGFIKIMSKEEEKAEAAAHPRSLAGSCCFP</sequence>
<keyword evidence="2" id="KW-1185">Reference proteome</keyword>